<organism evidence="1 2">
    <name type="scientific">Flavobacterium rhizosphaerae</name>
    <dbReference type="NCBI Taxonomy" id="3163298"/>
    <lineage>
        <taxon>Bacteria</taxon>
        <taxon>Pseudomonadati</taxon>
        <taxon>Bacteroidota</taxon>
        <taxon>Flavobacteriia</taxon>
        <taxon>Flavobacteriales</taxon>
        <taxon>Flavobacteriaceae</taxon>
        <taxon>Flavobacterium</taxon>
    </lineage>
</organism>
<reference evidence="1 2" key="1">
    <citation type="submission" date="2024-06" db="EMBL/GenBank/DDBJ databases">
        <authorList>
            <person name="Kaempfer P."/>
            <person name="Viver T."/>
        </authorList>
    </citation>
    <scope>NUCLEOTIDE SEQUENCE [LARGE SCALE GENOMIC DNA]</scope>
    <source>
        <strain evidence="1 2">ST-119</strain>
    </source>
</reference>
<comment type="caution">
    <text evidence="1">The sequence shown here is derived from an EMBL/GenBank/DDBJ whole genome shotgun (WGS) entry which is preliminary data.</text>
</comment>
<accession>A0ABW8YRZ6</accession>
<dbReference type="PROSITE" id="PS51257">
    <property type="entry name" value="PROKAR_LIPOPROTEIN"/>
    <property type="match status" value="1"/>
</dbReference>
<protein>
    <submittedName>
        <fullName evidence="1">HmuY family protein</fullName>
    </submittedName>
</protein>
<sequence>MKKIFLLTTALLTLVSCSDDDGNVAPIEQISEGAVFGTAENPLNVGGPNQPNQVYVDLSDESTVEVPRNSWDFGFYAGNDFRVILNSSMMMAAKQLETTDISLPQEADNTVSVGPYIENNFNYVDSPDGSLNETVFGDIATSEATAKVYLVNMGYKVPVTEPAAGAVNTTGDHRGWMKVKVWKDGNGYKIQYAALDAATHAEASIAKDSGYNFTFFNTTTGSTVAVEPQKDKWDIAFTTFTNLVNDAGEDYAYFYSDFVIINSRAGVSALKINGNAGVYEAFSLEYFNSGNFIFSNNQSVIGSEWRDVFTHTVDENIFFLVKDGSGNVYKLKFISMLGTDGKRGYPVFQYALLQ</sequence>
<evidence type="ECO:0000313" key="2">
    <source>
        <dbReference type="Proteomes" id="UP001629156"/>
    </source>
</evidence>
<dbReference type="Pfam" id="PF14064">
    <property type="entry name" value="HmuY"/>
    <property type="match status" value="2"/>
</dbReference>
<dbReference type="EMBL" id="JBELPZ010000001">
    <property type="protein sequence ID" value="MFL9842903.1"/>
    <property type="molecule type" value="Genomic_DNA"/>
</dbReference>
<gene>
    <name evidence="1" type="ORF">ABS766_00595</name>
</gene>
<name>A0ABW8YRZ6_9FLAO</name>
<dbReference type="Proteomes" id="UP001629156">
    <property type="component" value="Unassembled WGS sequence"/>
</dbReference>
<evidence type="ECO:0000313" key="1">
    <source>
        <dbReference type="EMBL" id="MFL9842903.1"/>
    </source>
</evidence>
<dbReference type="RefSeq" id="WP_408083131.1">
    <property type="nucleotide sequence ID" value="NZ_JBELPZ010000001.1"/>
</dbReference>
<proteinExistence type="predicted"/>
<dbReference type="InterPro" id="IPR025921">
    <property type="entry name" value="HmuY"/>
</dbReference>
<keyword evidence="2" id="KW-1185">Reference proteome</keyword>
<dbReference type="CDD" id="cd12105">
    <property type="entry name" value="HmuY"/>
    <property type="match status" value="1"/>
</dbReference>